<evidence type="ECO:0000256" key="3">
    <source>
        <dbReference type="PROSITE-ProRule" id="PRU00446"/>
    </source>
</evidence>
<dbReference type="InterPro" id="IPR050605">
    <property type="entry name" value="Olfactomedin-like_domain"/>
</dbReference>
<keyword evidence="7" id="KW-1185">Reference proteome</keyword>
<evidence type="ECO:0000313" key="6">
    <source>
        <dbReference type="Ensembl" id="ENSSRHP00000004040.1"/>
    </source>
</evidence>
<comment type="subcellular location">
    <subcellularLocation>
        <location evidence="1">Secreted</location>
    </subcellularLocation>
</comment>
<feature type="compositionally biased region" description="Pro residues" evidence="4">
    <location>
        <begin position="65"/>
        <end position="86"/>
    </location>
</feature>
<evidence type="ECO:0000259" key="5">
    <source>
        <dbReference type="PROSITE" id="PS51132"/>
    </source>
</evidence>
<accession>A0A673FMB8</accession>
<dbReference type="Ensembl" id="ENSSRHT00000004189.1">
    <property type="protein sequence ID" value="ENSSRHP00000004040.1"/>
    <property type="gene ID" value="ENSSRHG00000002755.1"/>
</dbReference>
<dbReference type="PANTHER" id="PTHR23192">
    <property type="entry name" value="OLFACTOMEDIN-RELATED"/>
    <property type="match status" value="1"/>
</dbReference>
<dbReference type="Pfam" id="PF01391">
    <property type="entry name" value="Collagen"/>
    <property type="match status" value="1"/>
</dbReference>
<dbReference type="InterPro" id="IPR003112">
    <property type="entry name" value="Olfac-like_dom"/>
</dbReference>
<feature type="domain" description="Olfactomedin-like" evidence="5">
    <location>
        <begin position="126"/>
        <end position="370"/>
    </location>
</feature>
<protein>
    <recommendedName>
        <fullName evidence="5">Olfactomedin-like domain-containing protein</fullName>
    </recommendedName>
</protein>
<dbReference type="Gene3D" id="2.120.10.30">
    <property type="entry name" value="TolB, C-terminal domain"/>
    <property type="match status" value="1"/>
</dbReference>
<dbReference type="SMART" id="SM00284">
    <property type="entry name" value="OLF"/>
    <property type="match status" value="1"/>
</dbReference>
<dbReference type="GO" id="GO:0007165">
    <property type="term" value="P:signal transduction"/>
    <property type="evidence" value="ECO:0007669"/>
    <property type="project" value="TreeGrafter"/>
</dbReference>
<dbReference type="AlphaFoldDB" id="A0A673FMB8"/>
<name>A0A673FMB8_9TELE</name>
<dbReference type="Proteomes" id="UP000472270">
    <property type="component" value="Unassembled WGS sequence"/>
</dbReference>
<evidence type="ECO:0000313" key="7">
    <source>
        <dbReference type="Proteomes" id="UP000472270"/>
    </source>
</evidence>
<dbReference type="GO" id="GO:0005615">
    <property type="term" value="C:extracellular space"/>
    <property type="evidence" value="ECO:0007669"/>
    <property type="project" value="TreeGrafter"/>
</dbReference>
<evidence type="ECO:0000256" key="4">
    <source>
        <dbReference type="SAM" id="MobiDB-lite"/>
    </source>
</evidence>
<comment type="caution">
    <text evidence="3">Lacks conserved residue(s) required for the propagation of feature annotation.</text>
</comment>
<feature type="compositionally biased region" description="Basic and acidic residues" evidence="4">
    <location>
        <begin position="28"/>
        <end position="40"/>
    </location>
</feature>
<dbReference type="GO" id="GO:0009986">
    <property type="term" value="C:cell surface"/>
    <property type="evidence" value="ECO:0007669"/>
    <property type="project" value="TreeGrafter"/>
</dbReference>
<dbReference type="Ensembl" id="ENSSRHT00000004192.1">
    <property type="protein sequence ID" value="ENSSRHP00000004043.1"/>
    <property type="gene ID" value="ENSSRHG00000002755.1"/>
</dbReference>
<organism evidence="6 7">
    <name type="scientific">Sinocyclocheilus rhinocerous</name>
    <dbReference type="NCBI Taxonomy" id="307959"/>
    <lineage>
        <taxon>Eukaryota</taxon>
        <taxon>Metazoa</taxon>
        <taxon>Chordata</taxon>
        <taxon>Craniata</taxon>
        <taxon>Vertebrata</taxon>
        <taxon>Euteleostomi</taxon>
        <taxon>Actinopterygii</taxon>
        <taxon>Neopterygii</taxon>
        <taxon>Teleostei</taxon>
        <taxon>Ostariophysi</taxon>
        <taxon>Cypriniformes</taxon>
        <taxon>Cyprinidae</taxon>
        <taxon>Cyprininae</taxon>
        <taxon>Sinocyclocheilus</taxon>
    </lineage>
</organism>
<evidence type="ECO:0000256" key="1">
    <source>
        <dbReference type="ARBA" id="ARBA00004613"/>
    </source>
</evidence>
<dbReference type="PANTHER" id="PTHR23192:SF85">
    <property type="entry name" value="GLIOMEDIN"/>
    <property type="match status" value="1"/>
</dbReference>
<dbReference type="PROSITE" id="PS51132">
    <property type="entry name" value="OLF"/>
    <property type="match status" value="1"/>
</dbReference>
<dbReference type="Pfam" id="PF02191">
    <property type="entry name" value="OLF"/>
    <property type="match status" value="1"/>
</dbReference>
<dbReference type="InterPro" id="IPR008160">
    <property type="entry name" value="Collagen"/>
</dbReference>
<feature type="region of interest" description="Disordered" evidence="4">
    <location>
        <begin position="1"/>
        <end position="93"/>
    </location>
</feature>
<proteinExistence type="predicted"/>
<dbReference type="SUPFAM" id="SSF101898">
    <property type="entry name" value="NHL repeat"/>
    <property type="match status" value="1"/>
</dbReference>
<dbReference type="InterPro" id="IPR011042">
    <property type="entry name" value="6-blade_b-propeller_TolB-like"/>
</dbReference>
<gene>
    <name evidence="6" type="primary">gldn</name>
</gene>
<keyword evidence="2" id="KW-0964">Secreted</keyword>
<evidence type="ECO:0000256" key="2">
    <source>
        <dbReference type="ARBA" id="ARBA00022525"/>
    </source>
</evidence>
<reference evidence="6" key="1">
    <citation type="submission" date="2025-05" db="UniProtKB">
        <authorList>
            <consortium name="Ensembl"/>
        </authorList>
    </citation>
    <scope>IDENTIFICATION</scope>
</reference>
<sequence length="372" mass="40874">MSGYNGTDGIPGLPGEPGAHGKRGKRGRPGEKGEPGERGEQGYPGPPGPPGEQGEPSNDVIVEGPPGPMGPPGSPGLPGPPGPQGPPRHRSHRAHLHMGKESVGHLNSVPNDDTISQKMVSRKINDCVIKSVQNPRHLMKMSSTFGAWMMDTAAHDNEKIWVAEHFSGRIIKEYNSIAAFQNSSSESIDVRKFFQGCGHAVHNGSIFYHIAGTSNIAKFDLQTKILHTLTIENAFYHNKSYLLENSKTYFKLAVDENGMWIIFASDTDDNIMVARLDEKTFSVTTYINATYPRTKVGNAFIACGILYVTDTKDTKVTYAFDLLKEKPVSVSLDLRAPGGVLSMISYNPRDKHLYIWDSSYVKSYQVQFHSDE</sequence>